<proteinExistence type="predicted"/>
<evidence type="ECO:0000313" key="1">
    <source>
        <dbReference type="EMBL" id="CAB4581748.1"/>
    </source>
</evidence>
<accession>A0A6J6FAU6</accession>
<gene>
    <name evidence="1" type="ORF">UFOPK1726_00976</name>
</gene>
<sequence length="133" mass="14976">MEEGVFCYSLSPIFRMSAERLAVIDDYDIMESAVLSDDLIHNILKKSRDPLAHFIALEQGRPGCILSKMDTILAFIISGAFYKHRLAIIDGLPRFGTAFGDVIRENSGRLYAHAFVANDKKLLDHLRFNYPVG</sequence>
<dbReference type="AlphaFoldDB" id="A0A6J6FAU6"/>
<reference evidence="1" key="1">
    <citation type="submission" date="2020-05" db="EMBL/GenBank/DDBJ databases">
        <authorList>
            <person name="Chiriac C."/>
            <person name="Salcher M."/>
            <person name="Ghai R."/>
            <person name="Kavagutti S V."/>
        </authorList>
    </citation>
    <scope>NUCLEOTIDE SEQUENCE</scope>
</reference>
<dbReference type="EMBL" id="CAEZTT010000124">
    <property type="protein sequence ID" value="CAB4581748.1"/>
    <property type="molecule type" value="Genomic_DNA"/>
</dbReference>
<organism evidence="1">
    <name type="scientific">freshwater metagenome</name>
    <dbReference type="NCBI Taxonomy" id="449393"/>
    <lineage>
        <taxon>unclassified sequences</taxon>
        <taxon>metagenomes</taxon>
        <taxon>ecological metagenomes</taxon>
    </lineage>
</organism>
<protein>
    <submittedName>
        <fullName evidence="1">Unannotated protein</fullName>
    </submittedName>
</protein>
<name>A0A6J6FAU6_9ZZZZ</name>